<evidence type="ECO:0000313" key="7">
    <source>
        <dbReference type="Proteomes" id="UP000670776"/>
    </source>
</evidence>
<organism evidence="6 7">
    <name type="scientific">Mariniflexile gromovii</name>
    <dbReference type="NCBI Taxonomy" id="362523"/>
    <lineage>
        <taxon>Bacteria</taxon>
        <taxon>Pseudomonadati</taxon>
        <taxon>Bacteroidota</taxon>
        <taxon>Flavobacteriia</taxon>
        <taxon>Flavobacteriales</taxon>
        <taxon>Flavobacteriaceae</taxon>
        <taxon>Mariniflexile</taxon>
    </lineage>
</organism>
<keyword evidence="1 4" id="KW-0349">Heme</keyword>
<keyword evidence="7" id="KW-1185">Reference proteome</keyword>
<dbReference type="Pfam" id="PF00034">
    <property type="entry name" value="Cytochrom_C"/>
    <property type="match status" value="1"/>
</dbReference>
<keyword evidence="3 4" id="KW-0408">Iron</keyword>
<gene>
    <name evidence="6" type="ORF">J8H85_11015</name>
</gene>
<evidence type="ECO:0000256" key="2">
    <source>
        <dbReference type="ARBA" id="ARBA00022723"/>
    </source>
</evidence>
<dbReference type="PROSITE" id="PS51007">
    <property type="entry name" value="CYTC"/>
    <property type="match status" value="1"/>
</dbReference>
<dbReference type="InterPro" id="IPR051459">
    <property type="entry name" value="Cytochrome_c-type_DH"/>
</dbReference>
<dbReference type="InterPro" id="IPR009056">
    <property type="entry name" value="Cyt_c-like_dom"/>
</dbReference>
<dbReference type="SUPFAM" id="SSF46626">
    <property type="entry name" value="Cytochrome c"/>
    <property type="match status" value="1"/>
</dbReference>
<name>A0ABS4BUW5_9FLAO</name>
<accession>A0ABS4BUW5</accession>
<dbReference type="PANTHER" id="PTHR35008">
    <property type="entry name" value="BLL4482 PROTEIN-RELATED"/>
    <property type="match status" value="1"/>
</dbReference>
<evidence type="ECO:0000259" key="5">
    <source>
        <dbReference type="PROSITE" id="PS51007"/>
    </source>
</evidence>
<evidence type="ECO:0000313" key="6">
    <source>
        <dbReference type="EMBL" id="MBP0904357.1"/>
    </source>
</evidence>
<evidence type="ECO:0000256" key="1">
    <source>
        <dbReference type="ARBA" id="ARBA00022617"/>
    </source>
</evidence>
<dbReference type="InterPro" id="IPR036909">
    <property type="entry name" value="Cyt_c-like_dom_sf"/>
</dbReference>
<dbReference type="PANTHER" id="PTHR35008:SF8">
    <property type="entry name" value="ALCOHOL DEHYDROGENASE CYTOCHROME C SUBUNIT"/>
    <property type="match status" value="1"/>
</dbReference>
<proteinExistence type="predicted"/>
<dbReference type="EMBL" id="JAGJCB010000010">
    <property type="protein sequence ID" value="MBP0904357.1"/>
    <property type="molecule type" value="Genomic_DNA"/>
</dbReference>
<evidence type="ECO:0000256" key="4">
    <source>
        <dbReference type="PROSITE-ProRule" id="PRU00433"/>
    </source>
</evidence>
<evidence type="ECO:0000256" key="3">
    <source>
        <dbReference type="ARBA" id="ARBA00023004"/>
    </source>
</evidence>
<comment type="caution">
    <text evidence="6">The sequence shown here is derived from an EMBL/GenBank/DDBJ whole genome shotgun (WGS) entry which is preliminary data.</text>
</comment>
<feature type="domain" description="Cytochrome c" evidence="5">
    <location>
        <begin position="1"/>
        <end position="87"/>
    </location>
</feature>
<dbReference type="Proteomes" id="UP000670776">
    <property type="component" value="Unassembled WGS sequence"/>
</dbReference>
<reference evidence="6 7" key="1">
    <citation type="submission" date="2021-04" db="EMBL/GenBank/DDBJ databases">
        <title>Mariniflexile gromovii gen. nov., sp. nov., a gliding bacterium isolated from the sea urchin Strongylocentrotus intermedius.</title>
        <authorList>
            <person name="Ko S."/>
            <person name="Le V."/>
            <person name="Ahn C.-Y."/>
            <person name="Oh H.-M."/>
        </authorList>
    </citation>
    <scope>NUCLEOTIDE SEQUENCE [LARGE SCALE GENOMIC DNA]</scope>
    <source>
        <strain evidence="6 7">KCTC 12570</strain>
    </source>
</reference>
<protein>
    <submittedName>
        <fullName evidence="6">Cytochrome c</fullName>
    </submittedName>
</protein>
<sequence length="105" mass="11734">MERGEEIYTDFCVTCHLPNGKGVEKVYPPLANSDYLLKNREASIKAIKFGMQGEITVNGKKYNTVMAPLGLSDDEVADVMNYINNSWGNKNDKMVTEAEVSKVKK</sequence>
<keyword evidence="2 4" id="KW-0479">Metal-binding</keyword>
<dbReference type="Gene3D" id="1.10.760.10">
    <property type="entry name" value="Cytochrome c-like domain"/>
    <property type="match status" value="1"/>
</dbReference>